<accession>A0ABU2WTJ9</accession>
<evidence type="ECO:0000313" key="2">
    <source>
        <dbReference type="Proteomes" id="UP001180973"/>
    </source>
</evidence>
<dbReference type="RefSeq" id="WP_311411413.1">
    <property type="nucleotide sequence ID" value="NZ_JAVRFL010000009.1"/>
</dbReference>
<reference evidence="1" key="1">
    <citation type="submission" date="2023-09" db="EMBL/GenBank/DDBJ databases">
        <title>30 novel species of actinomycetes from the DSMZ collection.</title>
        <authorList>
            <person name="Nouioui I."/>
        </authorList>
    </citation>
    <scope>NUCLEOTIDE SEQUENCE</scope>
    <source>
        <strain evidence="1">DSM 115977</strain>
    </source>
</reference>
<sequence>MPPEGSDFTAGLPRKRMGAGLLVTDSDRGVMFVYDGGRLTPAQAARIVLPPAELRSWSWCDRREADGRLVPLLARRVAEALAARDDGVTRYLEDGFRVS</sequence>
<proteinExistence type="predicted"/>
<organism evidence="1 2">
    <name type="scientific">Micromonospora reichwaldensis</name>
    <dbReference type="NCBI Taxonomy" id="3075516"/>
    <lineage>
        <taxon>Bacteria</taxon>
        <taxon>Bacillati</taxon>
        <taxon>Actinomycetota</taxon>
        <taxon>Actinomycetes</taxon>
        <taxon>Micromonosporales</taxon>
        <taxon>Micromonosporaceae</taxon>
        <taxon>Micromonospora</taxon>
    </lineage>
</organism>
<evidence type="ECO:0000313" key="1">
    <source>
        <dbReference type="EMBL" id="MDT0529240.1"/>
    </source>
</evidence>
<dbReference type="EMBL" id="JAVRFL010000009">
    <property type="protein sequence ID" value="MDT0529240.1"/>
    <property type="molecule type" value="Genomic_DNA"/>
</dbReference>
<keyword evidence="2" id="KW-1185">Reference proteome</keyword>
<name>A0ABU2WTJ9_9ACTN</name>
<comment type="caution">
    <text evidence="1">The sequence shown here is derived from an EMBL/GenBank/DDBJ whole genome shotgun (WGS) entry which is preliminary data.</text>
</comment>
<gene>
    <name evidence="1" type="ORF">RM555_09575</name>
</gene>
<protein>
    <submittedName>
        <fullName evidence="1">Uncharacterized protein</fullName>
    </submittedName>
</protein>
<dbReference type="Proteomes" id="UP001180973">
    <property type="component" value="Unassembled WGS sequence"/>
</dbReference>